<evidence type="ECO:0008006" key="4">
    <source>
        <dbReference type="Google" id="ProtNLM"/>
    </source>
</evidence>
<dbReference type="AlphaFoldDB" id="A0AA43TQZ2"/>
<feature type="region of interest" description="Disordered" evidence="1">
    <location>
        <begin position="32"/>
        <end position="226"/>
    </location>
</feature>
<keyword evidence="3" id="KW-1185">Reference proteome</keyword>
<proteinExistence type="predicted"/>
<organism evidence="2 3">
    <name type="scientific">Ramalina farinacea</name>
    <dbReference type="NCBI Taxonomy" id="258253"/>
    <lineage>
        <taxon>Eukaryota</taxon>
        <taxon>Fungi</taxon>
        <taxon>Dikarya</taxon>
        <taxon>Ascomycota</taxon>
        <taxon>Pezizomycotina</taxon>
        <taxon>Lecanoromycetes</taxon>
        <taxon>OSLEUM clade</taxon>
        <taxon>Lecanoromycetidae</taxon>
        <taxon>Lecanorales</taxon>
        <taxon>Lecanorineae</taxon>
        <taxon>Ramalinaceae</taxon>
        <taxon>Ramalina</taxon>
    </lineage>
</organism>
<feature type="compositionally biased region" description="Basic and acidic residues" evidence="1">
    <location>
        <begin position="138"/>
        <end position="149"/>
    </location>
</feature>
<evidence type="ECO:0000313" key="3">
    <source>
        <dbReference type="Proteomes" id="UP001161017"/>
    </source>
</evidence>
<dbReference type="EMBL" id="JAPUFD010000007">
    <property type="protein sequence ID" value="MDI1488176.1"/>
    <property type="molecule type" value="Genomic_DNA"/>
</dbReference>
<evidence type="ECO:0000256" key="1">
    <source>
        <dbReference type="SAM" id="MobiDB-lite"/>
    </source>
</evidence>
<feature type="compositionally biased region" description="Polar residues" evidence="1">
    <location>
        <begin position="196"/>
        <end position="207"/>
    </location>
</feature>
<dbReference type="PANTHER" id="PTHR46603:SF1">
    <property type="entry name" value="ABSCISSION_NOCUT CHECKPOINT REGULATOR"/>
    <property type="match status" value="1"/>
</dbReference>
<dbReference type="CDD" id="cd19817">
    <property type="entry name" value="Bbox1_ANCHR-like"/>
    <property type="match status" value="1"/>
</dbReference>
<feature type="compositionally biased region" description="Basic and acidic residues" evidence="1">
    <location>
        <begin position="94"/>
        <end position="114"/>
    </location>
</feature>
<dbReference type="Pfam" id="PF22586">
    <property type="entry name" value="ANCHR-like_BBOX"/>
    <property type="match status" value="1"/>
</dbReference>
<dbReference type="Proteomes" id="UP001161017">
    <property type="component" value="Unassembled WGS sequence"/>
</dbReference>
<sequence>MADGPSADDEALFARLNAIRPTNFSLRENAAPVLPPLHPESEDTPDDLISRFQQIHGRRSAKRYPVVTEEDDKREDRPASPTLEELLAELGSEEQYHVDKSELKEADDLLKEARAALPTGESSNHDEPHSESNPSGQEEIKPEEDKQPLTEDEEADAALQRILDDAGSEGEEDAPKPTPSPPASLQKSEIDLKTDSFASLQFPTTPDNKFDDLELPSAPTSVPKAKHTKVGGRTAKATDEEIDSWCIICCANASVRCFGCDKDLYCWSCWREGHTGESAGLEEKSHVWERWSQKKSGRRG</sequence>
<reference evidence="2" key="1">
    <citation type="journal article" date="2023" name="Genome Biol. Evol.">
        <title>First Whole Genome Sequence and Flow Cytometry Genome Size Data for the Lichen-Forming Fungus Ramalina farinacea (Ascomycota).</title>
        <authorList>
            <person name="Llewellyn T."/>
            <person name="Mian S."/>
            <person name="Hill R."/>
            <person name="Leitch I.J."/>
            <person name="Gaya E."/>
        </authorList>
    </citation>
    <scope>NUCLEOTIDE SEQUENCE</scope>
    <source>
        <strain evidence="2">LIQ254RAFAR</strain>
    </source>
</reference>
<evidence type="ECO:0000313" key="2">
    <source>
        <dbReference type="EMBL" id="MDI1488176.1"/>
    </source>
</evidence>
<name>A0AA43TQZ2_9LECA</name>
<dbReference type="InterPro" id="IPR044553">
    <property type="entry name" value="Bbox1_ANCHR"/>
</dbReference>
<dbReference type="PANTHER" id="PTHR46603">
    <property type="entry name" value="ABSCISSION/NOCUT CHECKPOINT REGULATOR"/>
    <property type="match status" value="1"/>
</dbReference>
<protein>
    <recommendedName>
        <fullName evidence="4">Abscission/NoCut checkpoint regulator</fullName>
    </recommendedName>
</protein>
<comment type="caution">
    <text evidence="2">The sequence shown here is derived from an EMBL/GenBank/DDBJ whole genome shotgun (WGS) entry which is preliminary data.</text>
</comment>
<accession>A0AA43TQZ2</accession>
<gene>
    <name evidence="2" type="ORF">OHK93_007450</name>
</gene>
<dbReference type="SUPFAM" id="SSF57845">
    <property type="entry name" value="B-box zinc-binding domain"/>
    <property type="match status" value="1"/>
</dbReference>